<reference evidence="1" key="1">
    <citation type="journal article" date="2023" name="Mol. Phylogenet. Evol.">
        <title>Genome-scale phylogeny and comparative genomics of the fungal order Sordariales.</title>
        <authorList>
            <person name="Hensen N."/>
            <person name="Bonometti L."/>
            <person name="Westerberg I."/>
            <person name="Brannstrom I.O."/>
            <person name="Guillou S."/>
            <person name="Cros-Aarteil S."/>
            <person name="Calhoun S."/>
            <person name="Haridas S."/>
            <person name="Kuo A."/>
            <person name="Mondo S."/>
            <person name="Pangilinan J."/>
            <person name="Riley R."/>
            <person name="LaButti K."/>
            <person name="Andreopoulos B."/>
            <person name="Lipzen A."/>
            <person name="Chen C."/>
            <person name="Yan M."/>
            <person name="Daum C."/>
            <person name="Ng V."/>
            <person name="Clum A."/>
            <person name="Steindorff A."/>
            <person name="Ohm R.A."/>
            <person name="Martin F."/>
            <person name="Silar P."/>
            <person name="Natvig D.O."/>
            <person name="Lalanne C."/>
            <person name="Gautier V."/>
            <person name="Ament-Velasquez S.L."/>
            <person name="Kruys A."/>
            <person name="Hutchinson M.I."/>
            <person name="Powell A.J."/>
            <person name="Barry K."/>
            <person name="Miller A.N."/>
            <person name="Grigoriev I.V."/>
            <person name="Debuchy R."/>
            <person name="Gladieux P."/>
            <person name="Hiltunen Thoren M."/>
            <person name="Johannesson H."/>
        </authorList>
    </citation>
    <scope>NUCLEOTIDE SEQUENCE</scope>
    <source>
        <strain evidence="1">CBS 538.74</strain>
    </source>
</reference>
<protein>
    <submittedName>
        <fullName evidence="1">Uncharacterized protein</fullName>
    </submittedName>
</protein>
<dbReference type="EMBL" id="MU856939">
    <property type="protein sequence ID" value="KAK4153470.1"/>
    <property type="molecule type" value="Genomic_DNA"/>
</dbReference>
<dbReference type="Proteomes" id="UP001302745">
    <property type="component" value="Unassembled WGS sequence"/>
</dbReference>
<dbReference type="Gene3D" id="3.80.10.10">
    <property type="entry name" value="Ribonuclease Inhibitor"/>
    <property type="match status" value="1"/>
</dbReference>
<organism evidence="1 2">
    <name type="scientific">Chaetomidium leptoderma</name>
    <dbReference type="NCBI Taxonomy" id="669021"/>
    <lineage>
        <taxon>Eukaryota</taxon>
        <taxon>Fungi</taxon>
        <taxon>Dikarya</taxon>
        <taxon>Ascomycota</taxon>
        <taxon>Pezizomycotina</taxon>
        <taxon>Sordariomycetes</taxon>
        <taxon>Sordariomycetidae</taxon>
        <taxon>Sordariales</taxon>
        <taxon>Chaetomiaceae</taxon>
        <taxon>Chaetomidium</taxon>
    </lineage>
</organism>
<name>A0AAN6ZVG4_9PEZI</name>
<reference evidence="1" key="2">
    <citation type="submission" date="2023-05" db="EMBL/GenBank/DDBJ databases">
        <authorList>
            <consortium name="Lawrence Berkeley National Laboratory"/>
            <person name="Steindorff A."/>
            <person name="Hensen N."/>
            <person name="Bonometti L."/>
            <person name="Westerberg I."/>
            <person name="Brannstrom I.O."/>
            <person name="Guillou S."/>
            <person name="Cros-Aarteil S."/>
            <person name="Calhoun S."/>
            <person name="Haridas S."/>
            <person name="Kuo A."/>
            <person name="Mondo S."/>
            <person name="Pangilinan J."/>
            <person name="Riley R."/>
            <person name="Labutti K."/>
            <person name="Andreopoulos B."/>
            <person name="Lipzen A."/>
            <person name="Chen C."/>
            <person name="Yanf M."/>
            <person name="Daum C."/>
            <person name="Ng V."/>
            <person name="Clum A."/>
            <person name="Ohm R."/>
            <person name="Martin F."/>
            <person name="Silar P."/>
            <person name="Natvig D."/>
            <person name="Lalanne C."/>
            <person name="Gautier V."/>
            <person name="Ament-Velasquez S.L."/>
            <person name="Kruys A."/>
            <person name="Hutchinson M.I."/>
            <person name="Powell A.J."/>
            <person name="Barry K."/>
            <person name="Miller A.N."/>
            <person name="Grigoriev I.V."/>
            <person name="Debuchy R."/>
            <person name="Gladieux P."/>
            <person name="Thoren M.H."/>
            <person name="Johannesson H."/>
        </authorList>
    </citation>
    <scope>NUCLEOTIDE SEQUENCE</scope>
    <source>
        <strain evidence="1">CBS 538.74</strain>
    </source>
</reference>
<sequence>MPTSLLENLLVELLARVCEYVGLSHRPSLLSFALASKRCHSVAKRLFFHTIQFSANSRRQLELDVGECIRTLERNASFSDVRILLITAGRGRDKHDGALTSAHGGTRSWSFGLPLSVSEMVDGDKDRLQGLERRSALVPTESQGTSPDIAILTDTAWQPLARLVQILHGLGDVFIWMWCCDTDGLDDDDDGQPGYHAEAVYSMVRGLAPNLKEVHLFQEPGSAYYYDGNPPPPCPPWKGFTNVGEDLTYMPAQLESLELGLNVLSARPRLALDNEVVDSWTANTKLSFLRALRISRIVSHGALRSLIRAKSFPCLTTLLFTCAEEQEHAYYDDVKHFIHHLPQLTSLEVIAWPPNISLAAALPHRLRELWLRTQNVLGQSLDEAAILELAARCPCVETLALKIRRSRGGAAEVALYKALGRFANLRRLVLALDASPVPWFQAAAPPHEQVDEFDRRHLAFDTAVDPSFDESDRQYLTGGLYPYRNGHVRDVLVNTAVDETLARAIFRTVCAEKASAYGHSAALALERVMIQPEGGRSFPHQATMTPVAWGLRPYLTALGRRWLLERDVRDDARQTIHAREIDKEHRLRLVDSSGKIRGLEHSRYVAYMPIFRRIWPERPGVSANWYDDWHSWSLAETT</sequence>
<evidence type="ECO:0000313" key="2">
    <source>
        <dbReference type="Proteomes" id="UP001302745"/>
    </source>
</evidence>
<comment type="caution">
    <text evidence="1">The sequence shown here is derived from an EMBL/GenBank/DDBJ whole genome shotgun (WGS) entry which is preliminary data.</text>
</comment>
<gene>
    <name evidence="1" type="ORF">C8A00DRAFT_15311</name>
</gene>
<evidence type="ECO:0000313" key="1">
    <source>
        <dbReference type="EMBL" id="KAK4153470.1"/>
    </source>
</evidence>
<proteinExistence type="predicted"/>
<dbReference type="AlphaFoldDB" id="A0AAN6ZVG4"/>
<accession>A0AAN6ZVG4</accession>
<keyword evidence="2" id="KW-1185">Reference proteome</keyword>
<dbReference type="InterPro" id="IPR032675">
    <property type="entry name" value="LRR_dom_sf"/>
</dbReference>